<keyword evidence="3" id="KW-1185">Reference proteome</keyword>
<accession>A0A239SNI4</accession>
<feature type="region of interest" description="Disordered" evidence="1">
    <location>
        <begin position="63"/>
        <end position="94"/>
    </location>
</feature>
<reference evidence="2 3" key="1">
    <citation type="submission" date="2017-06" db="EMBL/GenBank/DDBJ databases">
        <authorList>
            <consortium name="Pathogen Informatics"/>
        </authorList>
    </citation>
    <scope>NUCLEOTIDE SEQUENCE [LARGE SCALE GENOMIC DNA]</scope>
    <source>
        <strain evidence="2 3">NCTC13161</strain>
    </source>
</reference>
<proteinExistence type="predicted"/>
<gene>
    <name evidence="2" type="ORF">SAMEA4530655_03209</name>
</gene>
<protein>
    <submittedName>
        <fullName evidence="2">Uncharacterized protein</fullName>
    </submittedName>
</protein>
<evidence type="ECO:0000313" key="2">
    <source>
        <dbReference type="EMBL" id="SNU86314.1"/>
    </source>
</evidence>
<evidence type="ECO:0000313" key="3">
    <source>
        <dbReference type="Proteomes" id="UP000215126"/>
    </source>
</evidence>
<sequence length="187" mass="19677">MDGSEKASWLAAGQTLPHDGWTIDQDWLNLLEAKDNSALRLCGSGLNATCSLSLRKNLEQVEPTFSGTSPGSPLVDVRQSAPQPSPAKRHSGRSTFSFRGGACRDAVGTGNEPNAPSVRCTYCRCTYCAAPGAGVAVPEITGHDVGNARPNNTASPHAEVNMPSPSCPTPGTSTTCCARPSGWRFFR</sequence>
<dbReference type="Proteomes" id="UP000215126">
    <property type="component" value="Chromosome 1"/>
</dbReference>
<name>A0A239SNI4_9BURK</name>
<dbReference type="EMBL" id="LT906435">
    <property type="protein sequence ID" value="SNU86314.1"/>
    <property type="molecule type" value="Genomic_DNA"/>
</dbReference>
<organism evidence="2 3">
    <name type="scientific">Pandoraea sputorum</name>
    <dbReference type="NCBI Taxonomy" id="93222"/>
    <lineage>
        <taxon>Bacteria</taxon>
        <taxon>Pseudomonadati</taxon>
        <taxon>Pseudomonadota</taxon>
        <taxon>Betaproteobacteria</taxon>
        <taxon>Burkholderiales</taxon>
        <taxon>Burkholderiaceae</taxon>
        <taxon>Pandoraea</taxon>
    </lineage>
</organism>
<evidence type="ECO:0000256" key="1">
    <source>
        <dbReference type="SAM" id="MobiDB-lite"/>
    </source>
</evidence>
<dbReference type="AlphaFoldDB" id="A0A239SNI4"/>